<dbReference type="EMBL" id="FPKV01000002">
    <property type="protein sequence ID" value="SFZ92749.1"/>
    <property type="molecule type" value="Genomic_DNA"/>
</dbReference>
<dbReference type="AlphaFoldDB" id="A0A1K2IJX0"/>
<reference evidence="2 3" key="1">
    <citation type="submission" date="2016-10" db="EMBL/GenBank/DDBJ databases">
        <authorList>
            <person name="de Groot N.N."/>
        </authorList>
    </citation>
    <scope>NUCLEOTIDE SEQUENCE [LARGE SCALE GENOMIC DNA]</scope>
    <source>
        <strain evidence="2 3">DSM 18180</strain>
    </source>
</reference>
<dbReference type="STRING" id="369401.SAMN05428642_102950"/>
<evidence type="ECO:0000313" key="2">
    <source>
        <dbReference type="EMBL" id="SFZ92749.1"/>
    </source>
</evidence>
<dbReference type="GO" id="GO:0016829">
    <property type="term" value="F:lyase activity"/>
    <property type="evidence" value="ECO:0007669"/>
    <property type="project" value="UniProtKB-KW"/>
</dbReference>
<keyword evidence="1" id="KW-0732">Signal</keyword>
<proteinExistence type="predicted"/>
<feature type="chain" id="PRO_5012114487" evidence="1">
    <location>
        <begin position="21"/>
        <end position="182"/>
    </location>
</feature>
<name>A0A1K2IJX0_9FLAO</name>
<gene>
    <name evidence="2" type="ORF">SAMN05428642_102950</name>
</gene>
<dbReference type="Proteomes" id="UP000182544">
    <property type="component" value="Unassembled WGS sequence"/>
</dbReference>
<keyword evidence="2" id="KW-0456">Lyase</keyword>
<organism evidence="2 3">
    <name type="scientific">Flaviramulus basaltis</name>
    <dbReference type="NCBI Taxonomy" id="369401"/>
    <lineage>
        <taxon>Bacteria</taxon>
        <taxon>Pseudomonadati</taxon>
        <taxon>Bacteroidota</taxon>
        <taxon>Flavobacteriia</taxon>
        <taxon>Flavobacteriales</taxon>
        <taxon>Flavobacteriaceae</taxon>
        <taxon>Flaviramulus</taxon>
    </lineage>
</organism>
<keyword evidence="3" id="KW-1185">Reference proteome</keyword>
<sequence>MLRKLIFSIALILCSLSIMAQTVNINEYGGWLETAYVEWEPITEASSYNVYYTGEGISNVQIDTQLIRCYNDGSYRTDILGLKAGSYTISVVPVINGSEGIASITPSISVQAHDRAGFAFSGGRIAGSYNLDGTTQSGAIILYVTEETKDTIELNVIGANSNPCIGLQEILDGFKKGNDSRL</sequence>
<dbReference type="RefSeq" id="WP_245794801.1">
    <property type="nucleotide sequence ID" value="NZ_FPKV01000002.1"/>
</dbReference>
<protein>
    <submittedName>
        <fullName evidence="2">Pectate lyase</fullName>
    </submittedName>
</protein>
<evidence type="ECO:0000313" key="3">
    <source>
        <dbReference type="Proteomes" id="UP000182544"/>
    </source>
</evidence>
<feature type="signal peptide" evidence="1">
    <location>
        <begin position="1"/>
        <end position="20"/>
    </location>
</feature>
<evidence type="ECO:0000256" key="1">
    <source>
        <dbReference type="SAM" id="SignalP"/>
    </source>
</evidence>
<accession>A0A1K2IJX0</accession>